<dbReference type="InterPro" id="IPR044814">
    <property type="entry name" value="Terpene_cyclase_plant_C1"/>
</dbReference>
<dbReference type="PANTHER" id="PTHR31225:SF93">
    <property type="entry name" value="ALPHA-HUMULENE_(-)-(E)-BETA-CARYOPHYLLENE SYNTHASE"/>
    <property type="match status" value="1"/>
</dbReference>
<dbReference type="InterPro" id="IPR005630">
    <property type="entry name" value="Terpene_synthase_metal-bd"/>
</dbReference>
<dbReference type="OrthoDB" id="1877784at2759"/>
<feature type="domain" description="Terpene synthase metal-binding" evidence="5">
    <location>
        <begin position="283"/>
        <end position="523"/>
    </location>
</feature>
<keyword evidence="2" id="KW-0460">Magnesium</keyword>
<dbReference type="Proteomes" id="UP000639772">
    <property type="component" value="Chromosome 13"/>
</dbReference>
<evidence type="ECO:0000256" key="1">
    <source>
        <dbReference type="ARBA" id="ARBA00022723"/>
    </source>
</evidence>
<dbReference type="CDD" id="cd00684">
    <property type="entry name" value="Terpene_cyclase_plant_C1"/>
    <property type="match status" value="1"/>
</dbReference>
<name>A0A835UC31_VANPL</name>
<organism evidence="6 7">
    <name type="scientific">Vanilla planifolia</name>
    <name type="common">Vanilla</name>
    <dbReference type="NCBI Taxonomy" id="51239"/>
    <lineage>
        <taxon>Eukaryota</taxon>
        <taxon>Viridiplantae</taxon>
        <taxon>Streptophyta</taxon>
        <taxon>Embryophyta</taxon>
        <taxon>Tracheophyta</taxon>
        <taxon>Spermatophyta</taxon>
        <taxon>Magnoliopsida</taxon>
        <taxon>Liliopsida</taxon>
        <taxon>Asparagales</taxon>
        <taxon>Orchidaceae</taxon>
        <taxon>Vanilloideae</taxon>
        <taxon>Vanilleae</taxon>
        <taxon>Vanilla</taxon>
    </lineage>
</organism>
<evidence type="ECO:0000313" key="7">
    <source>
        <dbReference type="Proteomes" id="UP000639772"/>
    </source>
</evidence>
<evidence type="ECO:0000259" key="5">
    <source>
        <dbReference type="Pfam" id="PF03936"/>
    </source>
</evidence>
<dbReference type="PANTHER" id="PTHR31225">
    <property type="entry name" value="OS04G0344100 PROTEIN-RELATED"/>
    <property type="match status" value="1"/>
</dbReference>
<dbReference type="GO" id="GO:0016102">
    <property type="term" value="P:diterpenoid biosynthetic process"/>
    <property type="evidence" value="ECO:0007669"/>
    <property type="project" value="InterPro"/>
</dbReference>
<dbReference type="FunFam" id="1.10.600.10:FF:000007">
    <property type="entry name" value="Isoprene synthase, chloroplastic"/>
    <property type="match status" value="1"/>
</dbReference>
<dbReference type="InterPro" id="IPR034741">
    <property type="entry name" value="Terpene_cyclase-like_1_C"/>
</dbReference>
<dbReference type="InterPro" id="IPR001906">
    <property type="entry name" value="Terpene_synth_N"/>
</dbReference>
<reference evidence="6 7" key="1">
    <citation type="journal article" date="2020" name="Nat. Food">
        <title>A phased Vanilla planifolia genome enables genetic improvement of flavour and production.</title>
        <authorList>
            <person name="Hasing T."/>
            <person name="Tang H."/>
            <person name="Brym M."/>
            <person name="Khazi F."/>
            <person name="Huang T."/>
            <person name="Chambers A.H."/>
        </authorList>
    </citation>
    <scope>NUCLEOTIDE SEQUENCE [LARGE SCALE GENOMIC DNA]</scope>
    <source>
        <tissue evidence="6">Leaf</tissue>
    </source>
</reference>
<dbReference type="Gene3D" id="1.10.600.10">
    <property type="entry name" value="Farnesyl Diphosphate Synthase"/>
    <property type="match status" value="1"/>
</dbReference>
<dbReference type="GO" id="GO:0010333">
    <property type="term" value="F:terpene synthase activity"/>
    <property type="evidence" value="ECO:0007669"/>
    <property type="project" value="InterPro"/>
</dbReference>
<dbReference type="GO" id="GO:0000287">
    <property type="term" value="F:magnesium ion binding"/>
    <property type="evidence" value="ECO:0007669"/>
    <property type="project" value="InterPro"/>
</dbReference>
<dbReference type="SUPFAM" id="SSF48239">
    <property type="entry name" value="Terpenoid cyclases/Protein prenyltransferases"/>
    <property type="match status" value="1"/>
</dbReference>
<comment type="caution">
    <text evidence="6">The sequence shown here is derived from an EMBL/GenBank/DDBJ whole genome shotgun (WGS) entry which is preliminary data.</text>
</comment>
<dbReference type="SFLD" id="SFLDS00005">
    <property type="entry name" value="Isoprenoid_Synthase_Type_I"/>
    <property type="match status" value="1"/>
</dbReference>
<evidence type="ECO:0000313" key="6">
    <source>
        <dbReference type="EMBL" id="KAG0455723.1"/>
    </source>
</evidence>
<proteinExistence type="predicted"/>
<evidence type="ECO:0000256" key="3">
    <source>
        <dbReference type="ARBA" id="ARBA00023239"/>
    </source>
</evidence>
<dbReference type="InterPro" id="IPR050148">
    <property type="entry name" value="Terpene_synthase-like"/>
</dbReference>
<dbReference type="Pfam" id="PF03936">
    <property type="entry name" value="Terpene_synth_C"/>
    <property type="match status" value="1"/>
</dbReference>
<dbReference type="EMBL" id="JADCNM010000013">
    <property type="protein sequence ID" value="KAG0455723.1"/>
    <property type="molecule type" value="Genomic_DNA"/>
</dbReference>
<dbReference type="InterPro" id="IPR008949">
    <property type="entry name" value="Isoprenoid_synthase_dom_sf"/>
</dbReference>
<accession>A0A835UC31</accession>
<feature type="domain" description="Terpene synthase N-terminal" evidence="4">
    <location>
        <begin position="55"/>
        <end position="226"/>
    </location>
</feature>
<sequence>MGLRNIIVSKPIKDCVVTSFGAIFEITKAMEDAHLIGASSVIECRHPMQGFQPSVWGDYFIENKPMSPLELELIELKINELKPVLSQALNDTTEVLQSLEFIDTIQHLGVAYHFELEIKKALIMIHKVGIEYTNDLHTIALAFQLLRQQRLPISTDVFHRFLDKEGEFMTSLTMDVEALLSLYEASYLGTPNDEIMKKATNFAKRHLGSMCTNFEPNMRISVSRALRTPRFRRMERLEAREFISLYEKQVSKREDLLQFAKFDFLWVQAIHLEELRSISIWKKNIDLANQLSFARDRSVESHFWTVGIFFEPCYSQARKITTKVVVLTSILNDIYDQYGTLEELQLLTNTINRWDMNEGIELLPMYLQKYILVLYRTFKEFEDELVLEQRAYRVQYLKEEMKKVSQAYFQVKQWGTQSYVPNVKDHMEVSLKSCGYQMLSCCSYVGMIEIIPEEMFQWVKSFPEIVKAACIICRMMDDLTLDEHDQRVDHLATTIETYMEEYNYTKEEASKKLLEMVENAWKTLNQELLLLTNIPLSLVRPIINISRVIALFYRDKDDYTHPQGTMRDNIKLVMLEPILTK</sequence>
<dbReference type="InterPro" id="IPR008930">
    <property type="entry name" value="Terpenoid_cyclase/PrenylTrfase"/>
</dbReference>
<evidence type="ECO:0000256" key="2">
    <source>
        <dbReference type="ARBA" id="ARBA00022842"/>
    </source>
</evidence>
<gene>
    <name evidence="6" type="ORF">HPP92_023511</name>
</gene>
<dbReference type="Pfam" id="PF01397">
    <property type="entry name" value="Terpene_synth"/>
    <property type="match status" value="1"/>
</dbReference>
<protein>
    <submittedName>
        <fullName evidence="6">Uncharacterized protein</fullName>
    </submittedName>
</protein>
<evidence type="ECO:0000259" key="4">
    <source>
        <dbReference type="Pfam" id="PF01397"/>
    </source>
</evidence>
<keyword evidence="3" id="KW-0456">Lyase</keyword>
<dbReference type="AlphaFoldDB" id="A0A835UC31"/>
<dbReference type="SFLD" id="SFLDG01019">
    <property type="entry name" value="Terpene_Cyclase_Like_1_C_Termi"/>
    <property type="match status" value="1"/>
</dbReference>
<dbReference type="SUPFAM" id="SSF48576">
    <property type="entry name" value="Terpenoid synthases"/>
    <property type="match status" value="1"/>
</dbReference>
<dbReference type="Gene3D" id="1.50.10.130">
    <property type="entry name" value="Terpene synthase, N-terminal domain"/>
    <property type="match status" value="1"/>
</dbReference>
<dbReference type="InterPro" id="IPR036965">
    <property type="entry name" value="Terpene_synth_N_sf"/>
</dbReference>
<keyword evidence="1" id="KW-0479">Metal-binding</keyword>